<keyword evidence="1" id="KW-0479">Metal-binding</keyword>
<evidence type="ECO:0000313" key="5">
    <source>
        <dbReference type="Proteomes" id="UP001172684"/>
    </source>
</evidence>
<gene>
    <name evidence="4" type="ORF">H2201_001719</name>
</gene>
<reference evidence="4" key="1">
    <citation type="submission" date="2022-10" db="EMBL/GenBank/DDBJ databases">
        <title>Culturing micro-colonial fungi from biological soil crusts in the Mojave desert and describing Neophaeococcomyces mojavensis, and introducing the new genera and species Taxawa tesnikishii.</title>
        <authorList>
            <person name="Kurbessoian T."/>
            <person name="Stajich J.E."/>
        </authorList>
    </citation>
    <scope>NUCLEOTIDE SEQUENCE</scope>
    <source>
        <strain evidence="4">TK_1</strain>
    </source>
</reference>
<keyword evidence="5" id="KW-1185">Reference proteome</keyword>
<dbReference type="EMBL" id="JAPDRL010000008">
    <property type="protein sequence ID" value="KAJ9668289.1"/>
    <property type="molecule type" value="Genomic_DNA"/>
</dbReference>
<accession>A0ABQ9P126</accession>
<feature type="signal peptide" evidence="2">
    <location>
        <begin position="1"/>
        <end position="21"/>
    </location>
</feature>
<dbReference type="PROSITE" id="PS00934">
    <property type="entry name" value="GLYOXALASE_I_1"/>
    <property type="match status" value="1"/>
</dbReference>
<keyword evidence="2" id="KW-0732">Signal</keyword>
<feature type="domain" description="VOC" evidence="3">
    <location>
        <begin position="49"/>
        <end position="239"/>
    </location>
</feature>
<dbReference type="PROSITE" id="PS51257">
    <property type="entry name" value="PROKAR_LIPOPROTEIN"/>
    <property type="match status" value="1"/>
</dbReference>
<dbReference type="InterPro" id="IPR004360">
    <property type="entry name" value="Glyas_Fos-R_dOase_dom"/>
</dbReference>
<name>A0ABQ9P126_9PEZI</name>
<dbReference type="SUPFAM" id="SSF54593">
    <property type="entry name" value="Glyoxalase/Bleomycin resistance protein/Dihydroxybiphenyl dioxygenase"/>
    <property type="match status" value="1"/>
</dbReference>
<sequence>MNRFLFLLLSAVASLLPLASACTPTNTSTNSQFIIGTDGPADPATLGYTLNHVALQVQNITATRAFYGEVLGFRHVFTFVESDNYTITYMGYPSGGKNGTGYQTGEEMLREQRNTEGLIEFIWVRPLATWHALFQTARGPQLVRPELIVVKDAPEVDSRTNGFGHLGLVVPDILALQARLDDYSVPILKRVGQNATQDLGIYYGIRAQVSTLSPSLNALFRGFVLATDPDGYLLEIQEQT</sequence>
<dbReference type="InterPro" id="IPR037523">
    <property type="entry name" value="VOC_core"/>
</dbReference>
<dbReference type="Gene3D" id="3.10.180.10">
    <property type="entry name" value="2,3-Dihydroxybiphenyl 1,2-Dioxygenase, domain 1"/>
    <property type="match status" value="1"/>
</dbReference>
<dbReference type="PROSITE" id="PS51819">
    <property type="entry name" value="VOC"/>
    <property type="match status" value="1"/>
</dbReference>
<dbReference type="Proteomes" id="UP001172684">
    <property type="component" value="Unassembled WGS sequence"/>
</dbReference>
<feature type="chain" id="PRO_5047286375" description="VOC domain-containing protein" evidence="2">
    <location>
        <begin position="22"/>
        <end position="240"/>
    </location>
</feature>
<evidence type="ECO:0000259" key="3">
    <source>
        <dbReference type="PROSITE" id="PS51819"/>
    </source>
</evidence>
<evidence type="ECO:0000313" key="4">
    <source>
        <dbReference type="EMBL" id="KAJ9668289.1"/>
    </source>
</evidence>
<evidence type="ECO:0000256" key="1">
    <source>
        <dbReference type="ARBA" id="ARBA00022723"/>
    </source>
</evidence>
<organism evidence="4 5">
    <name type="scientific">Coniosporium apollinis</name>
    <dbReference type="NCBI Taxonomy" id="61459"/>
    <lineage>
        <taxon>Eukaryota</taxon>
        <taxon>Fungi</taxon>
        <taxon>Dikarya</taxon>
        <taxon>Ascomycota</taxon>
        <taxon>Pezizomycotina</taxon>
        <taxon>Dothideomycetes</taxon>
        <taxon>Dothideomycetes incertae sedis</taxon>
        <taxon>Coniosporium</taxon>
    </lineage>
</organism>
<dbReference type="PANTHER" id="PTHR10374">
    <property type="entry name" value="LACTOYLGLUTATHIONE LYASE GLYOXALASE I"/>
    <property type="match status" value="1"/>
</dbReference>
<dbReference type="InterPro" id="IPR029068">
    <property type="entry name" value="Glyas_Bleomycin-R_OHBP_Dase"/>
</dbReference>
<evidence type="ECO:0000256" key="2">
    <source>
        <dbReference type="SAM" id="SignalP"/>
    </source>
</evidence>
<dbReference type="Pfam" id="PF00903">
    <property type="entry name" value="Glyoxalase"/>
    <property type="match status" value="1"/>
</dbReference>
<protein>
    <recommendedName>
        <fullName evidence="3">VOC domain-containing protein</fullName>
    </recommendedName>
</protein>
<comment type="caution">
    <text evidence="4">The sequence shown here is derived from an EMBL/GenBank/DDBJ whole genome shotgun (WGS) entry which is preliminary data.</text>
</comment>
<dbReference type="PANTHER" id="PTHR10374:SF19">
    <property type="entry name" value="LYASE (GLO1), PUTATIVE (AFU_ORTHOLOGUE AFUA_2G13550)-RELATED"/>
    <property type="match status" value="1"/>
</dbReference>
<dbReference type="InterPro" id="IPR018146">
    <property type="entry name" value="Glyoxalase_1_CS"/>
</dbReference>
<proteinExistence type="predicted"/>